<organism evidence="2 3">
    <name type="scientific">Trichosporon asahii var. asahii (strain ATCC 90039 / CBS 2479 / JCM 2466 / KCTC 7840 / NBRC 103889/ NCYC 2677 / UAMH 7654)</name>
    <name type="common">Yeast</name>
    <dbReference type="NCBI Taxonomy" id="1186058"/>
    <lineage>
        <taxon>Eukaryota</taxon>
        <taxon>Fungi</taxon>
        <taxon>Dikarya</taxon>
        <taxon>Basidiomycota</taxon>
        <taxon>Agaricomycotina</taxon>
        <taxon>Tremellomycetes</taxon>
        <taxon>Trichosporonales</taxon>
        <taxon>Trichosporonaceae</taxon>
        <taxon>Trichosporon</taxon>
    </lineage>
</organism>
<feature type="compositionally biased region" description="Low complexity" evidence="1">
    <location>
        <begin position="9"/>
        <end position="20"/>
    </location>
</feature>
<feature type="compositionally biased region" description="Basic and acidic residues" evidence="1">
    <location>
        <begin position="178"/>
        <end position="199"/>
    </location>
</feature>
<dbReference type="KEGG" id="tasa:A1Q1_00723"/>
<dbReference type="EMBL" id="ALBS01000136">
    <property type="protein sequence ID" value="EJT50068.1"/>
    <property type="molecule type" value="Genomic_DNA"/>
</dbReference>
<feature type="compositionally biased region" description="Acidic residues" evidence="1">
    <location>
        <begin position="105"/>
        <end position="131"/>
    </location>
</feature>
<dbReference type="AlphaFoldDB" id="J5R0J5"/>
<dbReference type="InterPro" id="IPR013933">
    <property type="entry name" value="CRC_Rsc7/Swp82"/>
</dbReference>
<reference evidence="2 3" key="1">
    <citation type="journal article" date="2012" name="Eukaryot. Cell">
        <title>Draft genome sequence of CBS 2479, the standard type strain of Trichosporon asahii.</title>
        <authorList>
            <person name="Yang R.Y."/>
            <person name="Li H.T."/>
            <person name="Zhu H."/>
            <person name="Zhou G.P."/>
            <person name="Wang M."/>
            <person name="Wang L."/>
        </authorList>
    </citation>
    <scope>NUCLEOTIDE SEQUENCE [LARGE SCALE GENOMIC DNA]</scope>
    <source>
        <strain evidence="3">ATCC 90039 / CBS 2479 / JCM 2466 / KCTC 7840 / NCYC 2677 / UAMH 7654</strain>
    </source>
</reference>
<evidence type="ECO:0000313" key="3">
    <source>
        <dbReference type="Proteomes" id="UP000002748"/>
    </source>
</evidence>
<evidence type="ECO:0000313" key="2">
    <source>
        <dbReference type="EMBL" id="EJT50068.1"/>
    </source>
</evidence>
<feature type="compositionally biased region" description="Basic and acidic residues" evidence="1">
    <location>
        <begin position="146"/>
        <end position="160"/>
    </location>
</feature>
<name>J5R0J5_TRIAS</name>
<comment type="caution">
    <text evidence="2">The sequence shown here is derived from an EMBL/GenBank/DDBJ whole genome shotgun (WGS) entry which is preliminary data.</text>
</comment>
<sequence>MPRSRRSTAARASPATPSRPNRSRKVKEETESAGEDMDVDGYEDPDDEEDVPGPSKRSKARKPRASAAKKRRIVEDDATELSEDEVSTHSRRRSSKQVSYKEIPIDNDEADDDDDAEEEEDEEEEEEEEEVKVEKRSTPARRGRKAKEDKGDKPYKKEGGGGRGGFSVKGAAAAAARARWDKVRRERAERGEDPDETPRSRRTNTVTKKDPRGALENVIEGHKYSIKGQEYVAADDELILPDDPKGDTKIDAEGHLLGGREYKLVTFTSPTRKNPNRVYALTIDAARACGYTDSLAFLRRCPQIVKLSCNPEEREMLIEVGRITGNLKHRMVTMVAMRNVYKLMGARLVKDGKWVDDDYNEEQALQDCANNGYKPHGPVTEEELAANQYPSAGGPRPAASQSMYADGQASKSTLASFYPAGGATTQFGSNGADPWADNLNQKRHRLRQLGVTEEDWMLRTAEDSRRIDETLRGIREERITELEGVDATRGWVYATERYSEGLVKKEPQHPLARELSLDAAPSSDALSPAPPESAVNVALAEANGNPETEQAERRTFEGTPGGKIVVENEAETVNGRPRKGKWTPGVIRAAYEPHTQMPHVPLSTQPTYGSLDRVAYKPLIGLESEARLKTAPGIASVEFAFNPTHAGYGWLDFGDGIQGAHVAEQRTAAVKAAEEWERSLREQRKQRRSEVS</sequence>
<feature type="region of interest" description="Disordered" evidence="1">
    <location>
        <begin position="1"/>
        <end position="210"/>
    </location>
</feature>
<accession>J5R0J5</accession>
<feature type="compositionally biased region" description="Acidic residues" evidence="1">
    <location>
        <begin position="31"/>
        <end position="51"/>
    </location>
</feature>
<dbReference type="VEuPathDB" id="FungiDB:A1Q1_00723"/>
<proteinExistence type="predicted"/>
<dbReference type="OrthoDB" id="5598844at2759"/>
<dbReference type="Proteomes" id="UP000002748">
    <property type="component" value="Unassembled WGS sequence"/>
</dbReference>
<dbReference type="GeneID" id="25984237"/>
<dbReference type="HOGENOM" id="CLU_390800_0_0_1"/>
<feature type="compositionally biased region" description="Acidic residues" evidence="1">
    <location>
        <begin position="76"/>
        <end position="85"/>
    </location>
</feature>
<dbReference type="Pfam" id="PF08624">
    <property type="entry name" value="CRC_subunit"/>
    <property type="match status" value="1"/>
</dbReference>
<gene>
    <name evidence="2" type="ORF">A1Q1_00723</name>
</gene>
<protein>
    <submittedName>
        <fullName evidence="2">Protein-nucleus import-related protein</fullName>
    </submittedName>
</protein>
<dbReference type="RefSeq" id="XP_014181159.1">
    <property type="nucleotide sequence ID" value="XM_014325684.1"/>
</dbReference>
<evidence type="ECO:0000256" key="1">
    <source>
        <dbReference type="SAM" id="MobiDB-lite"/>
    </source>
</evidence>
<feature type="compositionally biased region" description="Basic residues" evidence="1">
    <location>
        <begin position="56"/>
        <end position="72"/>
    </location>
</feature>